<proteinExistence type="predicted"/>
<dbReference type="EMBL" id="MVGR01000005">
    <property type="protein sequence ID" value="OPF15014.1"/>
    <property type="molecule type" value="Genomic_DNA"/>
</dbReference>
<evidence type="ECO:0008006" key="4">
    <source>
        <dbReference type="Google" id="ProtNLM"/>
    </source>
</evidence>
<protein>
    <recommendedName>
        <fullName evidence="4">Hydrolase</fullName>
    </recommendedName>
</protein>
<name>A0A1V4BLS3_MICAE</name>
<dbReference type="InterPro" id="IPR007404">
    <property type="entry name" value="YdjM-like"/>
</dbReference>
<dbReference type="Proteomes" id="UP000189835">
    <property type="component" value="Unassembled WGS sequence"/>
</dbReference>
<reference evidence="2 3" key="1">
    <citation type="submission" date="2017-02" db="EMBL/GenBank/DDBJ databases">
        <title>Genome sequence of Microcystis aeruginosa KW.</title>
        <authorList>
            <person name="Oh H.-M."/>
            <person name="Ahn C.-Y."/>
            <person name="Jeong H."/>
            <person name="Srivastava A."/>
            <person name="Lee H.-G."/>
            <person name="Kang S.-R."/>
        </authorList>
    </citation>
    <scope>NUCLEOTIDE SEQUENCE [LARGE SCALE GENOMIC DNA]</scope>
    <source>
        <strain evidence="2 3">KW</strain>
    </source>
</reference>
<feature type="transmembrane region" description="Helical" evidence="1">
    <location>
        <begin position="69"/>
        <end position="90"/>
    </location>
</feature>
<dbReference type="AlphaFoldDB" id="A0A1V4BLS3"/>
<evidence type="ECO:0000256" key="1">
    <source>
        <dbReference type="SAM" id="Phobius"/>
    </source>
</evidence>
<organism evidence="2 3">
    <name type="scientific">Microcystis aeruginosa KW</name>
    <dbReference type="NCBI Taxonomy" id="1960155"/>
    <lineage>
        <taxon>Bacteria</taxon>
        <taxon>Bacillati</taxon>
        <taxon>Cyanobacteriota</taxon>
        <taxon>Cyanophyceae</taxon>
        <taxon>Oscillatoriophycideae</taxon>
        <taxon>Chroococcales</taxon>
        <taxon>Microcystaceae</taxon>
        <taxon>Microcystis</taxon>
    </lineage>
</organism>
<sequence>MFLAFMSTTHATIAAAGTSLVIGTADPMALGLAVLGSQLPDIDTTTSTISKIFFPLSSFMEDRFPHRSITHSLLATGLIAAVSLPIGYFLGN</sequence>
<keyword evidence="1" id="KW-0812">Transmembrane</keyword>
<evidence type="ECO:0000313" key="2">
    <source>
        <dbReference type="EMBL" id="OPF15014.1"/>
    </source>
</evidence>
<keyword evidence="1" id="KW-0472">Membrane</keyword>
<evidence type="ECO:0000313" key="3">
    <source>
        <dbReference type="Proteomes" id="UP000189835"/>
    </source>
</evidence>
<dbReference type="RefSeq" id="WP_079209241.1">
    <property type="nucleotide sequence ID" value="NZ_MVGR01000005.1"/>
</dbReference>
<accession>A0A1V4BLS3</accession>
<comment type="caution">
    <text evidence="2">The sequence shown here is derived from an EMBL/GenBank/DDBJ whole genome shotgun (WGS) entry which is preliminary data.</text>
</comment>
<dbReference type="Pfam" id="PF04307">
    <property type="entry name" value="YdjM"/>
    <property type="match status" value="1"/>
</dbReference>
<gene>
    <name evidence="2" type="ORF">B1L04_20835</name>
</gene>
<keyword evidence="1" id="KW-1133">Transmembrane helix</keyword>